<protein>
    <submittedName>
        <fullName evidence="2">Uncharacterized protein</fullName>
    </submittedName>
</protein>
<gene>
    <name evidence="2" type="ORF">CcCBS67573_g08032</name>
</gene>
<feature type="region of interest" description="Disordered" evidence="1">
    <location>
        <begin position="1"/>
        <end position="29"/>
    </location>
</feature>
<feature type="compositionally biased region" description="Low complexity" evidence="1">
    <location>
        <begin position="17"/>
        <end position="29"/>
    </location>
</feature>
<dbReference type="OrthoDB" id="2142557at2759"/>
<comment type="caution">
    <text evidence="2">The sequence shown here is derived from an EMBL/GenBank/DDBJ whole genome shotgun (WGS) entry which is preliminary data.</text>
</comment>
<accession>A0A507ER26</accession>
<dbReference type="AlphaFoldDB" id="A0A507ER26"/>
<keyword evidence="3" id="KW-1185">Reference proteome</keyword>
<organism evidence="2 3">
    <name type="scientific">Chytriomyces confervae</name>
    <dbReference type="NCBI Taxonomy" id="246404"/>
    <lineage>
        <taxon>Eukaryota</taxon>
        <taxon>Fungi</taxon>
        <taxon>Fungi incertae sedis</taxon>
        <taxon>Chytridiomycota</taxon>
        <taxon>Chytridiomycota incertae sedis</taxon>
        <taxon>Chytridiomycetes</taxon>
        <taxon>Chytridiales</taxon>
        <taxon>Chytriomycetaceae</taxon>
        <taxon>Chytriomyces</taxon>
    </lineage>
</organism>
<dbReference type="EMBL" id="QEAP01000473">
    <property type="protein sequence ID" value="TPX65787.1"/>
    <property type="molecule type" value="Genomic_DNA"/>
</dbReference>
<feature type="compositionally biased region" description="Polar residues" evidence="1">
    <location>
        <begin position="198"/>
        <end position="221"/>
    </location>
</feature>
<feature type="compositionally biased region" description="Polar residues" evidence="1">
    <location>
        <begin position="135"/>
        <end position="144"/>
    </location>
</feature>
<sequence>MASFEHSSPPLHPQQLDASSASPDSASDDVSGFVYMPPGWDEGRLRAGAEADAIAKIALDTFTDIAYIKDKNAIQIIGETHDEVYAAQTKLNDIFFPVIVRSKKQWARPDRPGSWGQRRDSVAAPAGSALRKMNSDLSLRNNYGNPAGNGGWQGQAMQQQQQQQYQQPWSQQQQAQNQPPPNYYQSDQRSAQARHLNQRNSASEFNKRNSYNNFGNEQPISPASPFARW</sequence>
<dbReference type="Proteomes" id="UP000320333">
    <property type="component" value="Unassembled WGS sequence"/>
</dbReference>
<feature type="compositionally biased region" description="Low complexity" evidence="1">
    <location>
        <begin position="154"/>
        <end position="177"/>
    </location>
</feature>
<feature type="region of interest" description="Disordered" evidence="1">
    <location>
        <begin position="106"/>
        <end position="229"/>
    </location>
</feature>
<evidence type="ECO:0000313" key="3">
    <source>
        <dbReference type="Proteomes" id="UP000320333"/>
    </source>
</evidence>
<feature type="compositionally biased region" description="Basic and acidic residues" evidence="1">
    <location>
        <begin position="107"/>
        <end position="121"/>
    </location>
</feature>
<proteinExistence type="predicted"/>
<reference evidence="2 3" key="1">
    <citation type="journal article" date="2019" name="Sci. Rep.">
        <title>Comparative genomics of chytrid fungi reveal insights into the obligate biotrophic and pathogenic lifestyle of Synchytrium endobioticum.</title>
        <authorList>
            <person name="van de Vossenberg B.T.L.H."/>
            <person name="Warris S."/>
            <person name="Nguyen H.D.T."/>
            <person name="van Gent-Pelzer M.P.E."/>
            <person name="Joly D.L."/>
            <person name="van de Geest H.C."/>
            <person name="Bonants P.J.M."/>
            <person name="Smith D.S."/>
            <person name="Levesque C.A."/>
            <person name="van der Lee T.A.J."/>
        </authorList>
    </citation>
    <scope>NUCLEOTIDE SEQUENCE [LARGE SCALE GENOMIC DNA]</scope>
    <source>
        <strain evidence="2 3">CBS 675.73</strain>
    </source>
</reference>
<evidence type="ECO:0000256" key="1">
    <source>
        <dbReference type="SAM" id="MobiDB-lite"/>
    </source>
</evidence>
<name>A0A507ER26_9FUNG</name>
<evidence type="ECO:0000313" key="2">
    <source>
        <dbReference type="EMBL" id="TPX65787.1"/>
    </source>
</evidence>